<evidence type="ECO:0000313" key="2">
    <source>
        <dbReference type="EMBL" id="CAE0440705.1"/>
    </source>
</evidence>
<organism evidence="2">
    <name type="scientific">Aplanochytrium stocchinoi</name>
    <dbReference type="NCBI Taxonomy" id="215587"/>
    <lineage>
        <taxon>Eukaryota</taxon>
        <taxon>Sar</taxon>
        <taxon>Stramenopiles</taxon>
        <taxon>Bigyra</taxon>
        <taxon>Labyrinthulomycetes</taxon>
        <taxon>Thraustochytrida</taxon>
        <taxon>Thraustochytriidae</taxon>
        <taxon>Aplanochytrium</taxon>
    </lineage>
</organism>
<accession>A0A7S3PIT6</accession>
<dbReference type="AlphaFoldDB" id="A0A7S3PIT6"/>
<sequence>MVDGNDNDEKGAEARHEFGIGSNDKVRAKCPHSGIKRWKQMCVRGDGFTCMVYDCKSEEFTLAEIEESMIEGGAELEEVDKVRQIHTRMTTEGERATKRALRIPKKR</sequence>
<gene>
    <name evidence="2" type="ORF">ASTO00021_LOCUS10838</name>
</gene>
<dbReference type="EMBL" id="HBIN01014334">
    <property type="protein sequence ID" value="CAE0440705.1"/>
    <property type="molecule type" value="Transcribed_RNA"/>
</dbReference>
<reference evidence="2" key="1">
    <citation type="submission" date="2021-01" db="EMBL/GenBank/DDBJ databases">
        <authorList>
            <person name="Corre E."/>
            <person name="Pelletier E."/>
            <person name="Niang G."/>
            <person name="Scheremetjew M."/>
            <person name="Finn R."/>
            <person name="Kale V."/>
            <person name="Holt S."/>
            <person name="Cochrane G."/>
            <person name="Meng A."/>
            <person name="Brown T."/>
            <person name="Cohen L."/>
        </authorList>
    </citation>
    <scope>NUCLEOTIDE SEQUENCE</scope>
    <source>
        <strain evidence="2">GSBS06</strain>
    </source>
</reference>
<evidence type="ECO:0000256" key="1">
    <source>
        <dbReference type="SAM" id="MobiDB-lite"/>
    </source>
</evidence>
<feature type="compositionally biased region" description="Basic and acidic residues" evidence="1">
    <location>
        <begin position="7"/>
        <end position="18"/>
    </location>
</feature>
<proteinExistence type="predicted"/>
<name>A0A7S3PIT6_9STRA</name>
<protein>
    <submittedName>
        <fullName evidence="2">Uncharacterized protein</fullName>
    </submittedName>
</protein>
<feature type="region of interest" description="Disordered" evidence="1">
    <location>
        <begin position="1"/>
        <end position="23"/>
    </location>
</feature>